<gene>
    <name evidence="5" type="primary">rpmA</name>
    <name evidence="7" type="ORF">ENM15_07110</name>
</gene>
<evidence type="ECO:0000256" key="6">
    <source>
        <dbReference type="SAM" id="MobiDB-lite"/>
    </source>
</evidence>
<evidence type="ECO:0000256" key="2">
    <source>
        <dbReference type="ARBA" id="ARBA00022980"/>
    </source>
</evidence>
<reference evidence="7" key="1">
    <citation type="journal article" date="2020" name="mSystems">
        <title>Genome- and Community-Level Interaction Insights into Carbon Utilization and Element Cycling Functions of Hydrothermarchaeota in Hydrothermal Sediment.</title>
        <authorList>
            <person name="Zhou Z."/>
            <person name="Liu Y."/>
            <person name="Xu W."/>
            <person name="Pan J."/>
            <person name="Luo Z.H."/>
            <person name="Li M."/>
        </authorList>
    </citation>
    <scope>NUCLEOTIDE SEQUENCE [LARGE SCALE GENOMIC DNA]</scope>
    <source>
        <strain evidence="7">SpSt-106</strain>
    </source>
</reference>
<dbReference type="GO" id="GO:0022625">
    <property type="term" value="C:cytosolic large ribosomal subunit"/>
    <property type="evidence" value="ECO:0007669"/>
    <property type="project" value="TreeGrafter"/>
</dbReference>
<dbReference type="NCBIfam" id="TIGR00062">
    <property type="entry name" value="L27"/>
    <property type="match status" value="1"/>
</dbReference>
<dbReference type="Pfam" id="PF01016">
    <property type="entry name" value="Ribosomal_L27"/>
    <property type="match status" value="1"/>
</dbReference>
<evidence type="ECO:0000313" key="7">
    <source>
        <dbReference type="EMBL" id="HHQ16563.1"/>
    </source>
</evidence>
<sequence>MAHKKSGGASRNGRDSTSKRLGVKRFGGQYVKAGEIIVRQRGTKVYPGFNVGLGKDYTIFSKIEGIVKFETRNGKKLVSVYPV</sequence>
<protein>
    <recommendedName>
        <fullName evidence="4 5">Large ribosomal subunit protein bL27</fullName>
    </recommendedName>
</protein>
<name>A0A7V6CE74_9BACT</name>
<dbReference type="InterPro" id="IPR018261">
    <property type="entry name" value="Ribosomal_bL27_CS"/>
</dbReference>
<dbReference type="EMBL" id="DRWR01000116">
    <property type="protein sequence ID" value="HHQ16563.1"/>
    <property type="molecule type" value="Genomic_DNA"/>
</dbReference>
<dbReference type="PANTHER" id="PTHR15893:SF0">
    <property type="entry name" value="LARGE RIBOSOMAL SUBUNIT PROTEIN BL27M"/>
    <property type="match status" value="1"/>
</dbReference>
<dbReference type="Gene3D" id="2.40.50.100">
    <property type="match status" value="1"/>
</dbReference>
<evidence type="ECO:0000256" key="5">
    <source>
        <dbReference type="HAMAP-Rule" id="MF_00539"/>
    </source>
</evidence>
<dbReference type="GO" id="GO:0003735">
    <property type="term" value="F:structural constituent of ribosome"/>
    <property type="evidence" value="ECO:0007669"/>
    <property type="project" value="InterPro"/>
</dbReference>
<dbReference type="GO" id="GO:0006412">
    <property type="term" value="P:translation"/>
    <property type="evidence" value="ECO:0007669"/>
    <property type="project" value="UniProtKB-UniRule"/>
</dbReference>
<proteinExistence type="inferred from homology"/>
<dbReference type="AlphaFoldDB" id="A0A7V6CE74"/>
<dbReference type="HAMAP" id="MF_00539">
    <property type="entry name" value="Ribosomal_bL27"/>
    <property type="match status" value="1"/>
</dbReference>
<evidence type="ECO:0000256" key="4">
    <source>
        <dbReference type="ARBA" id="ARBA00035175"/>
    </source>
</evidence>
<evidence type="ECO:0000256" key="1">
    <source>
        <dbReference type="ARBA" id="ARBA00010797"/>
    </source>
</evidence>
<dbReference type="SUPFAM" id="SSF110324">
    <property type="entry name" value="Ribosomal L27 protein-like"/>
    <property type="match status" value="1"/>
</dbReference>
<evidence type="ECO:0000256" key="3">
    <source>
        <dbReference type="ARBA" id="ARBA00023274"/>
    </source>
</evidence>
<dbReference type="InterPro" id="IPR001684">
    <property type="entry name" value="Ribosomal_bL27"/>
</dbReference>
<feature type="region of interest" description="Disordered" evidence="6">
    <location>
        <begin position="1"/>
        <end position="21"/>
    </location>
</feature>
<dbReference type="PROSITE" id="PS00831">
    <property type="entry name" value="RIBOSOMAL_L27"/>
    <property type="match status" value="1"/>
</dbReference>
<dbReference type="PANTHER" id="PTHR15893">
    <property type="entry name" value="RIBOSOMAL PROTEIN L27"/>
    <property type="match status" value="1"/>
</dbReference>
<keyword evidence="2 5" id="KW-0689">Ribosomal protein</keyword>
<organism evidence="7">
    <name type="scientific">Thermodesulfobacterium geofontis</name>
    <dbReference type="NCBI Taxonomy" id="1295609"/>
    <lineage>
        <taxon>Bacteria</taxon>
        <taxon>Pseudomonadati</taxon>
        <taxon>Thermodesulfobacteriota</taxon>
        <taxon>Thermodesulfobacteria</taxon>
        <taxon>Thermodesulfobacteriales</taxon>
        <taxon>Thermodesulfobacteriaceae</taxon>
        <taxon>Thermodesulfobacterium</taxon>
    </lineage>
</organism>
<accession>A0A7V6CE74</accession>
<keyword evidence="3 5" id="KW-0687">Ribonucleoprotein</keyword>
<dbReference type="FunFam" id="2.40.50.100:FF:000004">
    <property type="entry name" value="50S ribosomal protein L27"/>
    <property type="match status" value="1"/>
</dbReference>
<dbReference type="PRINTS" id="PR00063">
    <property type="entry name" value="RIBOSOMALL27"/>
</dbReference>
<comment type="caution">
    <text evidence="7">The sequence shown here is derived from an EMBL/GenBank/DDBJ whole genome shotgun (WGS) entry which is preliminary data.</text>
</comment>
<comment type="similarity">
    <text evidence="1 5">Belongs to the bacterial ribosomal protein bL27 family.</text>
</comment>